<feature type="domain" description="NTF2" evidence="5">
    <location>
        <begin position="55"/>
        <end position="170"/>
    </location>
</feature>
<feature type="compositionally biased region" description="Low complexity" evidence="3">
    <location>
        <begin position="35"/>
        <end position="48"/>
    </location>
</feature>
<feature type="compositionally biased region" description="Low complexity" evidence="3">
    <location>
        <begin position="279"/>
        <end position="298"/>
    </location>
</feature>
<dbReference type="Gene3D" id="3.30.70.330">
    <property type="match status" value="1"/>
</dbReference>
<dbReference type="InterPro" id="IPR018222">
    <property type="entry name" value="Nuclear_transport_factor_2_euk"/>
</dbReference>
<feature type="region of interest" description="Disordered" evidence="3">
    <location>
        <begin position="468"/>
        <end position="538"/>
    </location>
</feature>
<dbReference type="PANTHER" id="PTHR10693:SF20">
    <property type="entry name" value="AT27578P"/>
    <property type="match status" value="1"/>
</dbReference>
<reference evidence="6 7" key="1">
    <citation type="submission" date="2023-08" db="EMBL/GenBank/DDBJ databases">
        <title>Black Yeasts Isolated from many extreme environments.</title>
        <authorList>
            <person name="Coleine C."/>
            <person name="Stajich J.E."/>
            <person name="Selbmann L."/>
        </authorList>
    </citation>
    <scope>NUCLEOTIDE SEQUENCE [LARGE SCALE GENOMIC DNA]</scope>
    <source>
        <strain evidence="6 7">CCFEE 5792</strain>
    </source>
</reference>
<feature type="compositionally biased region" description="Gly residues" evidence="3">
    <location>
        <begin position="491"/>
        <end position="504"/>
    </location>
</feature>
<evidence type="ECO:0000259" key="5">
    <source>
        <dbReference type="PROSITE" id="PS50177"/>
    </source>
</evidence>
<evidence type="ECO:0000256" key="1">
    <source>
        <dbReference type="ARBA" id="ARBA00022884"/>
    </source>
</evidence>
<dbReference type="CDD" id="cd00590">
    <property type="entry name" value="RRM_SF"/>
    <property type="match status" value="1"/>
</dbReference>
<dbReference type="CDD" id="cd00780">
    <property type="entry name" value="NTF2"/>
    <property type="match status" value="1"/>
</dbReference>
<dbReference type="InterPro" id="IPR012677">
    <property type="entry name" value="Nucleotide-bd_a/b_plait_sf"/>
</dbReference>
<dbReference type="GO" id="GO:1990904">
    <property type="term" value="C:ribonucleoprotein complex"/>
    <property type="evidence" value="ECO:0007669"/>
    <property type="project" value="TreeGrafter"/>
</dbReference>
<protein>
    <recommendedName>
        <fullName evidence="8">NTF2 domain-containing protein</fullName>
    </recommendedName>
</protein>
<dbReference type="GO" id="GO:0003729">
    <property type="term" value="F:mRNA binding"/>
    <property type="evidence" value="ECO:0007669"/>
    <property type="project" value="TreeGrafter"/>
</dbReference>
<feature type="compositionally biased region" description="Low complexity" evidence="3">
    <location>
        <begin position="474"/>
        <end position="490"/>
    </location>
</feature>
<feature type="region of interest" description="Disordered" evidence="3">
    <location>
        <begin position="20"/>
        <end position="48"/>
    </location>
</feature>
<dbReference type="FunFam" id="3.10.450.50:FF:000003">
    <property type="entry name" value="Nuclear transport factor 2 family protein"/>
    <property type="match status" value="1"/>
</dbReference>
<dbReference type="Pfam" id="PF00076">
    <property type="entry name" value="RRM_1"/>
    <property type="match status" value="1"/>
</dbReference>
<dbReference type="InterPro" id="IPR039539">
    <property type="entry name" value="Ras_GTPase_bind_prot"/>
</dbReference>
<keyword evidence="1 2" id="KW-0694">RNA-binding</keyword>
<feature type="compositionally biased region" description="Basic and acidic residues" evidence="3">
    <location>
        <begin position="216"/>
        <end position="231"/>
    </location>
</feature>
<evidence type="ECO:0000313" key="6">
    <source>
        <dbReference type="EMBL" id="KAK5048353.1"/>
    </source>
</evidence>
<feature type="compositionally biased region" description="Low complexity" evidence="3">
    <location>
        <begin position="317"/>
        <end position="330"/>
    </location>
</feature>
<dbReference type="Pfam" id="PF02136">
    <property type="entry name" value="NTF2"/>
    <property type="match status" value="1"/>
</dbReference>
<dbReference type="Gene3D" id="3.10.450.50">
    <property type="match status" value="1"/>
</dbReference>
<keyword evidence="7" id="KW-1185">Reference proteome</keyword>
<comment type="caution">
    <text evidence="6">The sequence shown here is derived from an EMBL/GenBank/DDBJ whole genome shotgun (WGS) entry which is preliminary data.</text>
</comment>
<organism evidence="6 7">
    <name type="scientific">Exophiala bonariae</name>
    <dbReference type="NCBI Taxonomy" id="1690606"/>
    <lineage>
        <taxon>Eukaryota</taxon>
        <taxon>Fungi</taxon>
        <taxon>Dikarya</taxon>
        <taxon>Ascomycota</taxon>
        <taxon>Pezizomycotina</taxon>
        <taxon>Eurotiomycetes</taxon>
        <taxon>Chaetothyriomycetidae</taxon>
        <taxon>Chaetothyriales</taxon>
        <taxon>Herpotrichiellaceae</taxon>
        <taxon>Exophiala</taxon>
    </lineage>
</organism>
<dbReference type="SUPFAM" id="SSF54427">
    <property type="entry name" value="NTF2-like"/>
    <property type="match status" value="1"/>
</dbReference>
<feature type="domain" description="RRM" evidence="4">
    <location>
        <begin position="390"/>
        <end position="461"/>
    </location>
</feature>
<dbReference type="EMBL" id="JAVRRD010000022">
    <property type="protein sequence ID" value="KAK5048353.1"/>
    <property type="molecule type" value="Genomic_DNA"/>
</dbReference>
<dbReference type="InterPro" id="IPR002075">
    <property type="entry name" value="NTF2_dom"/>
</dbReference>
<evidence type="ECO:0000256" key="3">
    <source>
        <dbReference type="SAM" id="MobiDB-lite"/>
    </source>
</evidence>
<dbReference type="GeneID" id="89974197"/>
<gene>
    <name evidence="6" type="ORF">LTR84_006023</name>
</gene>
<dbReference type="InterPro" id="IPR035979">
    <property type="entry name" value="RBD_domain_sf"/>
</dbReference>
<dbReference type="GO" id="GO:0005829">
    <property type="term" value="C:cytosol"/>
    <property type="evidence" value="ECO:0007669"/>
    <property type="project" value="TreeGrafter"/>
</dbReference>
<dbReference type="InterPro" id="IPR032710">
    <property type="entry name" value="NTF2-like_dom_sf"/>
</dbReference>
<dbReference type="PROSITE" id="PS50177">
    <property type="entry name" value="NTF2_DOMAIN"/>
    <property type="match status" value="1"/>
</dbReference>
<dbReference type="SUPFAM" id="SSF54928">
    <property type="entry name" value="RNA-binding domain, RBD"/>
    <property type="match status" value="1"/>
</dbReference>
<dbReference type="GO" id="GO:0034517">
    <property type="term" value="P:ribophagy"/>
    <property type="evidence" value="ECO:0007669"/>
    <property type="project" value="TreeGrafter"/>
</dbReference>
<dbReference type="PROSITE" id="PS50102">
    <property type="entry name" value="RRM"/>
    <property type="match status" value="1"/>
</dbReference>
<dbReference type="InterPro" id="IPR000504">
    <property type="entry name" value="RRM_dom"/>
</dbReference>
<evidence type="ECO:0000256" key="2">
    <source>
        <dbReference type="PROSITE-ProRule" id="PRU00176"/>
    </source>
</evidence>
<dbReference type="RefSeq" id="XP_064703811.1">
    <property type="nucleotide sequence ID" value="XM_064849587.1"/>
</dbReference>
<dbReference type="GO" id="GO:0016579">
    <property type="term" value="P:protein deubiquitination"/>
    <property type="evidence" value="ECO:0007669"/>
    <property type="project" value="TreeGrafter"/>
</dbReference>
<dbReference type="SMART" id="SM00360">
    <property type="entry name" value="RRM"/>
    <property type="match status" value="1"/>
</dbReference>
<evidence type="ECO:0000313" key="7">
    <source>
        <dbReference type="Proteomes" id="UP001358417"/>
    </source>
</evidence>
<sequence>MATEAAPVNGLYGTNQYSQPAELAASTPSAPTHGASASQSTSTSATAQKADPQEIGWYFVEQYYTTLSKSPEKIHLFYSKKSQLVTGIEADKVVPAVGTKAISDKIKALDFQDCKVRVLNVDSQSSFTNIVVQVIGEMSNKSEPHHKFVQTFVLAEQPNGYFVLNDIFRYLKDDEDEIVDDEPVQPEVPAEEPPTPADGQVNTEDHPEEVVASETSIEKVDEKLEEEKAAVDETETTEVNGALVPTATEESAAVPESTSVTEETEEKSVEAPAEEQAAEPEISAATTAPTETASSAAPEAPPAKKTWASMLGGGGVKAPAVPALPVATPTSQSKSSRPAPAAQASKPTSDAAAPAPNTTSSTPTSQSNGWQTAEGKKGKTGQSKPTEGVVLAYIKNVNEKVDARILREVLESFGELKYFDVSRQRNCAFVEFADPSGYAAAVAGNPHTVGTETISVEERRPRPTAYGGAGGNFAAGNNYPSNAPNNTRGNGNAGRGGGARGGFQGSRSGSQTNFPKDAGRGGFQPRGGKSGRGQTQTA</sequence>
<evidence type="ECO:0008006" key="8">
    <source>
        <dbReference type="Google" id="ProtNLM"/>
    </source>
</evidence>
<dbReference type="Proteomes" id="UP001358417">
    <property type="component" value="Unassembled WGS sequence"/>
</dbReference>
<dbReference type="GO" id="GO:1990861">
    <property type="term" value="C:Ubp3-Bre5 deubiquitination complex"/>
    <property type="evidence" value="ECO:0007669"/>
    <property type="project" value="TreeGrafter"/>
</dbReference>
<accession>A0AAV9N2L6</accession>
<dbReference type="AlphaFoldDB" id="A0AAV9N2L6"/>
<dbReference type="PANTHER" id="PTHR10693">
    <property type="entry name" value="RAS GTPASE-ACTIVATING PROTEIN-BINDING PROTEIN"/>
    <property type="match status" value="1"/>
</dbReference>
<name>A0AAV9N2L6_9EURO</name>
<feature type="region of interest" description="Disordered" evidence="3">
    <location>
        <begin position="182"/>
        <end position="384"/>
    </location>
</feature>
<feature type="compositionally biased region" description="Gly residues" evidence="3">
    <location>
        <begin position="520"/>
        <end position="531"/>
    </location>
</feature>
<proteinExistence type="predicted"/>
<evidence type="ECO:0000259" key="4">
    <source>
        <dbReference type="PROSITE" id="PS50102"/>
    </source>
</evidence>
<feature type="compositionally biased region" description="Low complexity" evidence="3">
    <location>
        <begin position="347"/>
        <end position="365"/>
    </location>
</feature>